<dbReference type="EMBL" id="BGPR01002121">
    <property type="protein sequence ID" value="GBM68106.1"/>
    <property type="molecule type" value="Genomic_DNA"/>
</dbReference>
<dbReference type="Gene3D" id="3.30.420.10">
    <property type="entry name" value="Ribonuclease H-like superfamily/Ribonuclease H"/>
    <property type="match status" value="1"/>
</dbReference>
<dbReference type="PANTHER" id="PTHR46060:SF1">
    <property type="entry name" value="MARINER MOS1 TRANSPOSASE-LIKE PROTEIN"/>
    <property type="match status" value="1"/>
</dbReference>
<dbReference type="AlphaFoldDB" id="A0A4Y2HRS3"/>
<dbReference type="GO" id="GO:0003676">
    <property type="term" value="F:nucleic acid binding"/>
    <property type="evidence" value="ECO:0007669"/>
    <property type="project" value="InterPro"/>
</dbReference>
<evidence type="ECO:0000313" key="2">
    <source>
        <dbReference type="Proteomes" id="UP000499080"/>
    </source>
</evidence>
<gene>
    <name evidence="1" type="ORF">AVEN_173092_1</name>
</gene>
<organism evidence="1 2">
    <name type="scientific">Araneus ventricosus</name>
    <name type="common">Orbweaver spider</name>
    <name type="synonym">Epeira ventricosa</name>
    <dbReference type="NCBI Taxonomy" id="182803"/>
    <lineage>
        <taxon>Eukaryota</taxon>
        <taxon>Metazoa</taxon>
        <taxon>Ecdysozoa</taxon>
        <taxon>Arthropoda</taxon>
        <taxon>Chelicerata</taxon>
        <taxon>Arachnida</taxon>
        <taxon>Araneae</taxon>
        <taxon>Araneomorphae</taxon>
        <taxon>Entelegynae</taxon>
        <taxon>Araneoidea</taxon>
        <taxon>Araneidae</taxon>
        <taxon>Araneus</taxon>
    </lineage>
</organism>
<proteinExistence type="predicted"/>
<dbReference type="OrthoDB" id="10017160at2759"/>
<name>A0A4Y2HRS3_ARAVE</name>
<sequence length="139" mass="15619">MQINFLSDFTTTEKSPLTSGVVFIRDNARPHSAVVTQQLLENFKWDVSDHPAYIPDLATSDFHLFSELKNWELCCIDVNVVFEIIFKRNRKAAALVVGVASGPEGSRFETRFHSRSAMYVDLLLLKSYVGAKRPLAGVV</sequence>
<evidence type="ECO:0000313" key="1">
    <source>
        <dbReference type="EMBL" id="GBM68106.1"/>
    </source>
</evidence>
<dbReference type="InterPro" id="IPR052709">
    <property type="entry name" value="Transposase-MT_Hybrid"/>
</dbReference>
<accession>A0A4Y2HRS3</accession>
<protein>
    <recommendedName>
        <fullName evidence="3">Histone-lysine N-methyltransferase SETMAR</fullName>
    </recommendedName>
</protein>
<dbReference type="InterPro" id="IPR036397">
    <property type="entry name" value="RNaseH_sf"/>
</dbReference>
<dbReference type="Proteomes" id="UP000499080">
    <property type="component" value="Unassembled WGS sequence"/>
</dbReference>
<keyword evidence="2" id="KW-1185">Reference proteome</keyword>
<evidence type="ECO:0008006" key="3">
    <source>
        <dbReference type="Google" id="ProtNLM"/>
    </source>
</evidence>
<dbReference type="PANTHER" id="PTHR46060">
    <property type="entry name" value="MARINER MOS1 TRANSPOSASE-LIKE PROTEIN"/>
    <property type="match status" value="1"/>
</dbReference>
<reference evidence="1 2" key="1">
    <citation type="journal article" date="2019" name="Sci. Rep.">
        <title>Orb-weaving spider Araneus ventricosus genome elucidates the spidroin gene catalogue.</title>
        <authorList>
            <person name="Kono N."/>
            <person name="Nakamura H."/>
            <person name="Ohtoshi R."/>
            <person name="Moran D.A.P."/>
            <person name="Shinohara A."/>
            <person name="Yoshida Y."/>
            <person name="Fujiwara M."/>
            <person name="Mori M."/>
            <person name="Tomita M."/>
            <person name="Arakawa K."/>
        </authorList>
    </citation>
    <scope>NUCLEOTIDE SEQUENCE [LARGE SCALE GENOMIC DNA]</scope>
</reference>
<comment type="caution">
    <text evidence="1">The sequence shown here is derived from an EMBL/GenBank/DDBJ whole genome shotgun (WGS) entry which is preliminary data.</text>
</comment>